<evidence type="ECO:0000256" key="2">
    <source>
        <dbReference type="PROSITE-ProRule" id="PRU00176"/>
    </source>
</evidence>
<dbReference type="GeneID" id="108558863"/>
<keyword evidence="5" id="KW-1185">Reference proteome</keyword>
<evidence type="ECO:0000256" key="3">
    <source>
        <dbReference type="SAM" id="MobiDB-lite"/>
    </source>
</evidence>
<accession>A0ABM1M9Y7</accession>
<dbReference type="InterPro" id="IPR012677">
    <property type="entry name" value="Nucleotide-bd_a/b_plait_sf"/>
</dbReference>
<reference evidence="6" key="1">
    <citation type="submission" date="2025-08" db="UniProtKB">
        <authorList>
            <consortium name="RefSeq"/>
        </authorList>
    </citation>
    <scope>IDENTIFICATION</scope>
    <source>
        <tissue evidence="6">Whole Larva</tissue>
    </source>
</reference>
<proteinExistence type="predicted"/>
<feature type="compositionally biased region" description="Basic and acidic residues" evidence="3">
    <location>
        <begin position="39"/>
        <end position="56"/>
    </location>
</feature>
<feature type="compositionally biased region" description="Basic and acidic residues" evidence="3">
    <location>
        <begin position="503"/>
        <end position="512"/>
    </location>
</feature>
<feature type="compositionally biased region" description="Basic and acidic residues" evidence="3">
    <location>
        <begin position="132"/>
        <end position="141"/>
    </location>
</feature>
<evidence type="ECO:0000259" key="4">
    <source>
        <dbReference type="PROSITE" id="PS50102"/>
    </source>
</evidence>
<dbReference type="Gene3D" id="3.30.70.330">
    <property type="match status" value="2"/>
</dbReference>
<dbReference type="SMART" id="SM00360">
    <property type="entry name" value="RRM"/>
    <property type="match status" value="2"/>
</dbReference>
<dbReference type="InterPro" id="IPR035979">
    <property type="entry name" value="RBD_domain_sf"/>
</dbReference>
<feature type="domain" description="RRM" evidence="4">
    <location>
        <begin position="300"/>
        <end position="394"/>
    </location>
</feature>
<feature type="domain" description="RRM" evidence="4">
    <location>
        <begin position="402"/>
        <end position="479"/>
    </location>
</feature>
<organism evidence="5 6">
    <name type="scientific">Nicrophorus vespilloides</name>
    <name type="common">Boreal carrion beetle</name>
    <dbReference type="NCBI Taxonomy" id="110193"/>
    <lineage>
        <taxon>Eukaryota</taxon>
        <taxon>Metazoa</taxon>
        <taxon>Ecdysozoa</taxon>
        <taxon>Arthropoda</taxon>
        <taxon>Hexapoda</taxon>
        <taxon>Insecta</taxon>
        <taxon>Pterygota</taxon>
        <taxon>Neoptera</taxon>
        <taxon>Endopterygota</taxon>
        <taxon>Coleoptera</taxon>
        <taxon>Polyphaga</taxon>
        <taxon>Staphyliniformia</taxon>
        <taxon>Silphidae</taxon>
        <taxon>Nicrophorinae</taxon>
        <taxon>Nicrophorus</taxon>
    </lineage>
</organism>
<feature type="region of interest" description="Disordered" evidence="3">
    <location>
        <begin position="31"/>
        <end position="272"/>
    </location>
</feature>
<dbReference type="InterPro" id="IPR051847">
    <property type="entry name" value="RNA_proc/Spliceosome_comp"/>
</dbReference>
<feature type="compositionally biased region" description="Basic residues" evidence="3">
    <location>
        <begin position="149"/>
        <end position="159"/>
    </location>
</feature>
<dbReference type="PROSITE" id="PS50102">
    <property type="entry name" value="RRM"/>
    <property type="match status" value="2"/>
</dbReference>
<dbReference type="Proteomes" id="UP000695000">
    <property type="component" value="Unplaced"/>
</dbReference>
<dbReference type="SUPFAM" id="SSF54928">
    <property type="entry name" value="RNA-binding domain, RBD"/>
    <property type="match status" value="2"/>
</dbReference>
<dbReference type="PANTHER" id="PTHR45880:SF1">
    <property type="entry name" value="RNA-BINDING MOTIF PROTEIN, X-LINKED 2"/>
    <property type="match status" value="1"/>
</dbReference>
<feature type="compositionally biased region" description="Basic and acidic residues" evidence="3">
    <location>
        <begin position="195"/>
        <end position="224"/>
    </location>
</feature>
<keyword evidence="1 2" id="KW-0694">RNA-binding</keyword>
<feature type="compositionally biased region" description="Basic and acidic residues" evidence="3">
    <location>
        <begin position="480"/>
        <end position="496"/>
    </location>
</feature>
<dbReference type="CDD" id="cd12395">
    <property type="entry name" value="RRM2_RBM34"/>
    <property type="match status" value="1"/>
</dbReference>
<evidence type="ECO:0000313" key="5">
    <source>
        <dbReference type="Proteomes" id="UP000695000"/>
    </source>
</evidence>
<evidence type="ECO:0000313" key="6">
    <source>
        <dbReference type="RefSeq" id="XP_017771387.1"/>
    </source>
</evidence>
<dbReference type="CDD" id="cd12394">
    <property type="entry name" value="RRM1_RBM34"/>
    <property type="match status" value="1"/>
</dbReference>
<dbReference type="Pfam" id="PF00076">
    <property type="entry name" value="RRM_1"/>
    <property type="match status" value="2"/>
</dbReference>
<evidence type="ECO:0000256" key="1">
    <source>
        <dbReference type="ARBA" id="ARBA00022884"/>
    </source>
</evidence>
<feature type="region of interest" description="Disordered" evidence="3">
    <location>
        <begin position="479"/>
        <end position="548"/>
    </location>
</feature>
<dbReference type="RefSeq" id="XP_017771387.1">
    <property type="nucleotide sequence ID" value="XM_017915898.1"/>
</dbReference>
<dbReference type="InterPro" id="IPR000504">
    <property type="entry name" value="RRM_dom"/>
</dbReference>
<dbReference type="PANTHER" id="PTHR45880">
    <property type="entry name" value="RNA-BINDING MOTIF PROTEIN, X-LINKED 2"/>
    <property type="match status" value="1"/>
</dbReference>
<dbReference type="InterPro" id="IPR034221">
    <property type="entry name" value="RBM34_RRM2"/>
</dbReference>
<sequence>MEYSVGSLGSLISGIKAGGQKVVQKEFKLPEFETIPVPEKPKKAKPVESVETKDKTSPSLQKPLEALSKKKLKRKELRKLQNQAKLEKSVESGKANESNNTPLQKPVEEPTKKKLKRKELRKLAENQGKLETSVEKVKANESEENNPPKKLKKKQLRKLAKIEAEAQKPQEVLPQKKLKRKELRKLAENQSKLENPTEEKQESQDEVQNDKRNDKNSKLEHIKTDTVMNFETEKSQINSTYDLPNGSLKRYHVDDENEEPDAKKTKSDIPLNNAQKRIKGKETKLKYQEKKAWVDEDNDRTVFIGNVDVNVSKKTLTGLFSKYGKIENIRFRGAPVADVRTPKKVAIIKKEYHDKRETLIAFVKYDKRESALKAIELNGSLLNDKHLRVDMCDAEKSPEKANAIFIGNISFTTEEEKLWETFAPCGKIVSVRLIRDKVTNIGKGFGYINFESADSVHLALNMGEVQIDNRTLRISQCGNKSEKKREKKAIRAERRTNNFGNDTKQRVKKENMDYQGFKQDKKSKKKRMDRGMLAKKRLVNKVAPRSKE</sequence>
<name>A0ABM1M9Y7_NICVS</name>
<gene>
    <name evidence="6" type="primary">LOC108558863</name>
</gene>
<protein>
    <submittedName>
        <fullName evidence="6">RNA-binding protein 34</fullName>
    </submittedName>
</protein>
<feature type="compositionally biased region" description="Basic residues" evidence="3">
    <location>
        <begin position="521"/>
        <end position="539"/>
    </location>
</feature>